<dbReference type="KEGG" id="rsp:RSP_1432"/>
<gene>
    <name evidence="2" type="ORF">RSP_1432</name>
</gene>
<sequence length="117" mass="13120">MRPMPVRQRAIIERALRYALACSLRKRPRHQRLVGLARVICSRARRACGVLGRPAPAHPGGTQRRYRLGTVAIGSDMQKSSTRVNREGHERDYVREMRFKHPAPGGEAGAVGTRRLA</sequence>
<keyword evidence="3" id="KW-1185">Reference proteome</keyword>
<dbReference type="AlphaFoldDB" id="Q3J6L1"/>
<proteinExistence type="predicted"/>
<accession>Q3J6L1</accession>
<evidence type="ECO:0000256" key="1">
    <source>
        <dbReference type="SAM" id="MobiDB-lite"/>
    </source>
</evidence>
<evidence type="ECO:0000313" key="2">
    <source>
        <dbReference type="EMBL" id="ABA77573.1"/>
    </source>
</evidence>
<feature type="region of interest" description="Disordered" evidence="1">
    <location>
        <begin position="97"/>
        <end position="117"/>
    </location>
</feature>
<protein>
    <submittedName>
        <fullName evidence="2">Uncharacterized protein</fullName>
    </submittedName>
</protein>
<organism evidence="2 3">
    <name type="scientific">Cereibacter sphaeroides (strain ATCC 17023 / DSM 158 / JCM 6121 / CCUG 31486 / LMG 2827 / NBRC 12203 / NCIMB 8253 / ATH 2.4.1.)</name>
    <name type="common">Rhodobacter sphaeroides</name>
    <dbReference type="NCBI Taxonomy" id="272943"/>
    <lineage>
        <taxon>Bacteria</taxon>
        <taxon>Pseudomonadati</taxon>
        <taxon>Pseudomonadota</taxon>
        <taxon>Alphaproteobacteria</taxon>
        <taxon>Rhodobacterales</taxon>
        <taxon>Paracoccaceae</taxon>
        <taxon>Cereibacter</taxon>
    </lineage>
</organism>
<dbReference type="EMBL" id="CP000143">
    <property type="protein sequence ID" value="ABA77573.1"/>
    <property type="molecule type" value="Genomic_DNA"/>
</dbReference>
<dbReference type="Proteomes" id="UP000002703">
    <property type="component" value="Chromosome 1"/>
</dbReference>
<reference evidence="3" key="1">
    <citation type="submission" date="2005-09" db="EMBL/GenBank/DDBJ databases">
        <title>Complete sequence of chromosome 1 of Rhodobacter sphaeroides 2.4.1.</title>
        <authorList>
            <person name="Copeland A."/>
            <person name="Lucas S."/>
            <person name="Lapidus A."/>
            <person name="Barry K."/>
            <person name="Detter J.C."/>
            <person name="Glavina T."/>
            <person name="Hammon N."/>
            <person name="Israni S."/>
            <person name="Pitluck S."/>
            <person name="Richardson P."/>
            <person name="Mackenzie C."/>
            <person name="Choudhary M."/>
            <person name="Larimer F."/>
            <person name="Hauser L.J."/>
            <person name="Land M."/>
            <person name="Donohue T.J."/>
            <person name="Kaplan S."/>
        </authorList>
    </citation>
    <scope>NUCLEOTIDE SEQUENCE [LARGE SCALE GENOMIC DNA]</scope>
    <source>
        <strain evidence="3">ATCC 17023 / DSM 158 / JCM 6121 / CCUG 31486 / LMG 2827 / NBRC 12203 / NCIMB 8253 / ATH 2.4.1.</strain>
    </source>
</reference>
<name>Q3J6L1_CERS4</name>
<evidence type="ECO:0000313" key="3">
    <source>
        <dbReference type="Proteomes" id="UP000002703"/>
    </source>
</evidence>
<dbReference type="EnsemblBacteria" id="ABA77573">
    <property type="protein sequence ID" value="ABA77573"/>
    <property type="gene ID" value="RSP_1432"/>
</dbReference>